<reference evidence="2 3" key="1">
    <citation type="submission" date="2020-10" db="EMBL/GenBank/DDBJ databases">
        <authorList>
            <person name="Castelo-Branco R."/>
            <person name="Eusebio N."/>
            <person name="Adriana R."/>
            <person name="Vieira A."/>
            <person name="Brugerolle De Fraissinette N."/>
            <person name="Rezende De Castro R."/>
            <person name="Schneider M.P."/>
            <person name="Vasconcelos V."/>
            <person name="Leao P.N."/>
        </authorList>
    </citation>
    <scope>NUCLEOTIDE SEQUENCE [LARGE SCALE GENOMIC DNA]</scope>
    <source>
        <strain evidence="2 3">LEGE 00250</strain>
    </source>
</reference>
<dbReference type="Proteomes" id="UP000606776">
    <property type="component" value="Unassembled WGS sequence"/>
</dbReference>
<protein>
    <submittedName>
        <fullName evidence="2">TIGR02646 family protein</fullName>
    </submittedName>
</protein>
<organism evidence="2 3">
    <name type="scientific">Sphaerospermopsis aphanizomenoides LEGE 00250</name>
    <dbReference type="NCBI Taxonomy" id="2777972"/>
    <lineage>
        <taxon>Bacteria</taxon>
        <taxon>Bacillati</taxon>
        <taxon>Cyanobacteriota</taxon>
        <taxon>Cyanophyceae</taxon>
        <taxon>Nostocales</taxon>
        <taxon>Aphanizomenonaceae</taxon>
        <taxon>Sphaerospermopsis</taxon>
        <taxon>Sphaerospermopsis aphanizomenoides</taxon>
    </lineage>
</organism>
<dbReference type="RefSeq" id="WP_096566796.1">
    <property type="nucleotide sequence ID" value="NZ_JADEWB010000002.1"/>
</dbReference>
<evidence type="ECO:0000259" key="1">
    <source>
        <dbReference type="Pfam" id="PF01844"/>
    </source>
</evidence>
<feature type="domain" description="HNH" evidence="1">
    <location>
        <begin position="84"/>
        <end position="130"/>
    </location>
</feature>
<proteinExistence type="predicted"/>
<accession>A0ABR9V8X4</accession>
<sequence length="276" mass="32136">MIPVQRTNEPNILKQKSQTWLKELQAAITNLEQVKSNPKPNPQDIQAAQKKVENAQNKYNPGKDKKSGINPVKQPLYDMFAGKCAFCERKVEISTGHIEHFKPKSQYVNLTFDWNNFLYSCEVCNNKRHKGEKFPLDCDDAPLLIDPTDENSDIYQHLDFYWDANTKLASIYGKDGRGKVVEEIFELNRKDLREHRSDQVKKLLIFLKYATDGNQEAIDILKEYCKLDKEYSAFALFYIIPYLAHHLEISEAIDMIKEISKRSQSYAKFARIDDLY</sequence>
<dbReference type="InterPro" id="IPR013467">
    <property type="entry name" value="HNH78-like"/>
</dbReference>
<dbReference type="NCBIfam" id="TIGR02646">
    <property type="entry name" value="retron system putative HNH endonuclease"/>
    <property type="match status" value="1"/>
</dbReference>
<dbReference type="Pfam" id="PF01844">
    <property type="entry name" value="HNH"/>
    <property type="match status" value="1"/>
</dbReference>
<gene>
    <name evidence="2" type="ORF">IQ227_00660</name>
</gene>
<keyword evidence="3" id="KW-1185">Reference proteome</keyword>
<name>A0ABR9V8X4_9CYAN</name>
<comment type="caution">
    <text evidence="2">The sequence shown here is derived from an EMBL/GenBank/DDBJ whole genome shotgun (WGS) entry which is preliminary data.</text>
</comment>
<dbReference type="InterPro" id="IPR002711">
    <property type="entry name" value="HNH"/>
</dbReference>
<dbReference type="Gene3D" id="1.10.30.50">
    <property type="match status" value="1"/>
</dbReference>
<dbReference type="EMBL" id="JADEWB010000002">
    <property type="protein sequence ID" value="MBE9234582.1"/>
    <property type="molecule type" value="Genomic_DNA"/>
</dbReference>
<evidence type="ECO:0000313" key="2">
    <source>
        <dbReference type="EMBL" id="MBE9234582.1"/>
    </source>
</evidence>
<evidence type="ECO:0000313" key="3">
    <source>
        <dbReference type="Proteomes" id="UP000606776"/>
    </source>
</evidence>